<feature type="region of interest" description="Disordered" evidence="1">
    <location>
        <begin position="147"/>
        <end position="182"/>
    </location>
</feature>
<proteinExistence type="predicted"/>
<dbReference type="EMBL" id="BKCJ010322954">
    <property type="protein sequence ID" value="GEZ78265.1"/>
    <property type="molecule type" value="Genomic_DNA"/>
</dbReference>
<accession>A0A699ITH5</accession>
<evidence type="ECO:0000256" key="1">
    <source>
        <dbReference type="SAM" id="MobiDB-lite"/>
    </source>
</evidence>
<reference evidence="2" key="1">
    <citation type="journal article" date="2019" name="Sci. Rep.">
        <title>Draft genome of Tanacetum cinerariifolium, the natural source of mosquito coil.</title>
        <authorList>
            <person name="Yamashiro T."/>
            <person name="Shiraishi A."/>
            <person name="Satake H."/>
            <person name="Nakayama K."/>
        </authorList>
    </citation>
    <scope>NUCLEOTIDE SEQUENCE</scope>
</reference>
<dbReference type="AlphaFoldDB" id="A0A699ITH5"/>
<name>A0A699ITH5_TANCI</name>
<gene>
    <name evidence="2" type="ORF">Tci_550238</name>
</gene>
<organism evidence="2">
    <name type="scientific">Tanacetum cinerariifolium</name>
    <name type="common">Dalmatian daisy</name>
    <name type="synonym">Chrysanthemum cinerariifolium</name>
    <dbReference type="NCBI Taxonomy" id="118510"/>
    <lineage>
        <taxon>Eukaryota</taxon>
        <taxon>Viridiplantae</taxon>
        <taxon>Streptophyta</taxon>
        <taxon>Embryophyta</taxon>
        <taxon>Tracheophyta</taxon>
        <taxon>Spermatophyta</taxon>
        <taxon>Magnoliopsida</taxon>
        <taxon>eudicotyledons</taxon>
        <taxon>Gunneridae</taxon>
        <taxon>Pentapetalae</taxon>
        <taxon>asterids</taxon>
        <taxon>campanulids</taxon>
        <taxon>Asterales</taxon>
        <taxon>Asteraceae</taxon>
        <taxon>Asteroideae</taxon>
        <taxon>Anthemideae</taxon>
        <taxon>Anthemidinae</taxon>
        <taxon>Tanacetum</taxon>
    </lineage>
</organism>
<evidence type="ECO:0000313" key="2">
    <source>
        <dbReference type="EMBL" id="GEZ78265.1"/>
    </source>
</evidence>
<feature type="compositionally biased region" description="Acidic residues" evidence="1">
    <location>
        <begin position="170"/>
        <end position="182"/>
    </location>
</feature>
<sequence>MYRRLIPQAFFSLPTTFACVAYARLIAKMNRVESFAIREMMESSKTREYPSLIQTYFDTHTVDFVFLRDEERLLYGKQRGHIPGVGRVLARQGIDVLTILEPRCTHTADVDEVKKTNMRLRKEIDMLMKVVRSDDTMFQLLTRLKSQHEVGSGSGSGGGEDDEPCKGEDAGEDEDANGDEDS</sequence>
<comment type="caution">
    <text evidence="2">The sequence shown here is derived from an EMBL/GenBank/DDBJ whole genome shotgun (WGS) entry which is preliminary data.</text>
</comment>
<dbReference type="PROSITE" id="PS51257">
    <property type="entry name" value="PROKAR_LIPOPROTEIN"/>
    <property type="match status" value="1"/>
</dbReference>
<protein>
    <submittedName>
        <fullName evidence="2">Uncharacterized protein</fullName>
    </submittedName>
</protein>